<evidence type="ECO:0000256" key="2">
    <source>
        <dbReference type="ARBA" id="ARBA00022679"/>
    </source>
</evidence>
<dbReference type="GO" id="GO:0008374">
    <property type="term" value="F:O-acyltransferase activity"/>
    <property type="evidence" value="ECO:0007669"/>
    <property type="project" value="TreeGrafter"/>
</dbReference>
<dbReference type="GO" id="GO:0005829">
    <property type="term" value="C:cytosol"/>
    <property type="evidence" value="ECO:0007669"/>
    <property type="project" value="TreeGrafter"/>
</dbReference>
<dbReference type="Gene3D" id="2.160.10.10">
    <property type="entry name" value="Hexapeptide repeat proteins"/>
    <property type="match status" value="1"/>
</dbReference>
<dbReference type="InterPro" id="IPR051159">
    <property type="entry name" value="Hexapeptide_acetyltransf"/>
</dbReference>
<name>A0A1F4ZVP8_9BACT</name>
<dbReference type="PANTHER" id="PTHR23416">
    <property type="entry name" value="SIALIC ACID SYNTHASE-RELATED"/>
    <property type="match status" value="1"/>
</dbReference>
<evidence type="ECO:0000313" key="3">
    <source>
        <dbReference type="EMBL" id="OGD10445.1"/>
    </source>
</evidence>
<accession>A0A1F4ZVP8</accession>
<comment type="similarity">
    <text evidence="1">Belongs to the transferase hexapeptide repeat family.</text>
</comment>
<dbReference type="InterPro" id="IPR011004">
    <property type="entry name" value="Trimer_LpxA-like_sf"/>
</dbReference>
<organism evidence="3 4">
    <name type="scientific">Candidatus Amesbacteria bacterium RIFOXYB1_FULL_44_23</name>
    <dbReference type="NCBI Taxonomy" id="1797263"/>
    <lineage>
        <taxon>Bacteria</taxon>
        <taxon>Candidatus Amesiibacteriota</taxon>
    </lineage>
</organism>
<evidence type="ECO:0008006" key="5">
    <source>
        <dbReference type="Google" id="ProtNLM"/>
    </source>
</evidence>
<comment type="caution">
    <text evidence="3">The sequence shown here is derived from an EMBL/GenBank/DDBJ whole genome shotgun (WGS) entry which is preliminary data.</text>
</comment>
<dbReference type="EMBL" id="MEXR01000006">
    <property type="protein sequence ID" value="OGD10445.1"/>
    <property type="molecule type" value="Genomic_DNA"/>
</dbReference>
<protein>
    <recommendedName>
        <fullName evidence="5">Acetyltransferase</fullName>
    </recommendedName>
</protein>
<dbReference type="InterPro" id="IPR001451">
    <property type="entry name" value="Hexapep"/>
</dbReference>
<evidence type="ECO:0000256" key="1">
    <source>
        <dbReference type="ARBA" id="ARBA00007274"/>
    </source>
</evidence>
<dbReference type="Proteomes" id="UP000176424">
    <property type="component" value="Unassembled WGS sequence"/>
</dbReference>
<reference evidence="3 4" key="1">
    <citation type="journal article" date="2016" name="Nat. Commun.">
        <title>Thousands of microbial genomes shed light on interconnected biogeochemical processes in an aquifer system.</title>
        <authorList>
            <person name="Anantharaman K."/>
            <person name="Brown C.T."/>
            <person name="Hug L.A."/>
            <person name="Sharon I."/>
            <person name="Castelle C.J."/>
            <person name="Probst A.J."/>
            <person name="Thomas B.C."/>
            <person name="Singh A."/>
            <person name="Wilkins M.J."/>
            <person name="Karaoz U."/>
            <person name="Brodie E.L."/>
            <person name="Williams K.H."/>
            <person name="Hubbard S.S."/>
            <person name="Banfield J.F."/>
        </authorList>
    </citation>
    <scope>NUCLEOTIDE SEQUENCE [LARGE SCALE GENOMIC DNA]</scope>
</reference>
<dbReference type="Pfam" id="PF00132">
    <property type="entry name" value="Hexapep"/>
    <property type="match status" value="1"/>
</dbReference>
<keyword evidence="2" id="KW-0808">Transferase</keyword>
<dbReference type="AlphaFoldDB" id="A0A1F4ZVP8"/>
<sequence length="201" mass="22367">MKKIIHLLLPVYRYFYHLVSSAGINAYMLALRVKLRHLGTNTRIYFAHIVEPYNVSIGNHVYINRNCEIVTAGSRVTIGNFIMIGPNVTFVAQNHDVSDWRQPMIFSNKYIRGDIVIKDDVWIGANATILSGVTINRGAVVAAGAVVTSDVPEYAIVGGVPAVKIKSRIPEHKIREASKIDLQALSSKKINWRTWGVGKIV</sequence>
<dbReference type="PANTHER" id="PTHR23416:SF23">
    <property type="entry name" value="ACETYLTRANSFERASE C18B11.09C-RELATED"/>
    <property type="match status" value="1"/>
</dbReference>
<dbReference type="CDD" id="cd04647">
    <property type="entry name" value="LbH_MAT_like"/>
    <property type="match status" value="1"/>
</dbReference>
<evidence type="ECO:0000313" key="4">
    <source>
        <dbReference type="Proteomes" id="UP000176424"/>
    </source>
</evidence>
<gene>
    <name evidence="3" type="ORF">A2397_02435</name>
</gene>
<dbReference type="STRING" id="1797263.A2397_02435"/>
<proteinExistence type="inferred from homology"/>
<dbReference type="SUPFAM" id="SSF51161">
    <property type="entry name" value="Trimeric LpxA-like enzymes"/>
    <property type="match status" value="1"/>
</dbReference>